<proteinExistence type="predicted"/>
<dbReference type="EMBL" id="OZ035832">
    <property type="protein sequence ID" value="CAL1571840.1"/>
    <property type="molecule type" value="Genomic_DNA"/>
</dbReference>
<protein>
    <submittedName>
        <fullName evidence="2">Uncharacterized protein</fullName>
    </submittedName>
</protein>
<organism evidence="2 3">
    <name type="scientific">Knipowitschia caucasica</name>
    <name type="common">Caucasian dwarf goby</name>
    <name type="synonym">Pomatoschistus caucasicus</name>
    <dbReference type="NCBI Taxonomy" id="637954"/>
    <lineage>
        <taxon>Eukaryota</taxon>
        <taxon>Metazoa</taxon>
        <taxon>Chordata</taxon>
        <taxon>Craniata</taxon>
        <taxon>Vertebrata</taxon>
        <taxon>Euteleostomi</taxon>
        <taxon>Actinopterygii</taxon>
        <taxon>Neopterygii</taxon>
        <taxon>Teleostei</taxon>
        <taxon>Neoteleostei</taxon>
        <taxon>Acanthomorphata</taxon>
        <taxon>Gobiaria</taxon>
        <taxon>Gobiiformes</taxon>
        <taxon>Gobioidei</taxon>
        <taxon>Gobiidae</taxon>
        <taxon>Gobiinae</taxon>
        <taxon>Knipowitschia</taxon>
    </lineage>
</organism>
<feature type="compositionally biased region" description="Basic residues" evidence="1">
    <location>
        <begin position="246"/>
        <end position="255"/>
    </location>
</feature>
<dbReference type="AlphaFoldDB" id="A0AAV2J591"/>
<evidence type="ECO:0000313" key="3">
    <source>
        <dbReference type="Proteomes" id="UP001497482"/>
    </source>
</evidence>
<feature type="compositionally biased region" description="Basic and acidic residues" evidence="1">
    <location>
        <begin position="112"/>
        <end position="138"/>
    </location>
</feature>
<reference evidence="2 3" key="1">
    <citation type="submission" date="2024-04" db="EMBL/GenBank/DDBJ databases">
        <authorList>
            <person name="Waldvogel A.-M."/>
            <person name="Schoenle A."/>
        </authorList>
    </citation>
    <scope>NUCLEOTIDE SEQUENCE [LARGE SCALE GENOMIC DNA]</scope>
</reference>
<feature type="compositionally biased region" description="Basic and acidic residues" evidence="1">
    <location>
        <begin position="22"/>
        <end position="36"/>
    </location>
</feature>
<keyword evidence="3" id="KW-1185">Reference proteome</keyword>
<sequence length="261" mass="28387">MSPSGITGLYQPESGCNTRAGSPRERVHGRSQREKLTGGVNGRLQREASTGGVNGRRQRERVQERRERVQGRVSGGESRGESPGKRVQGRVAGGEPRGESSGKSVQGGVQGRESRGESPGESARRSPGEKFTPERSPLDIHFGSLPLDSFLWSPPLDPLPPGSPALTLPPLNSLSRGGSPWKSSWRGEYRRVRVSPSWTPPLDSSPQLFLWNFPLNSPSGLHPTWTLSPGPPRTVPLQNSLSRGERRGKKDRGRKSRGESP</sequence>
<feature type="compositionally biased region" description="Basic and acidic residues" evidence="1">
    <location>
        <begin position="60"/>
        <end position="70"/>
    </location>
</feature>
<feature type="region of interest" description="Disordered" evidence="1">
    <location>
        <begin position="1"/>
        <end position="184"/>
    </location>
</feature>
<feature type="compositionally biased region" description="Low complexity" evidence="1">
    <location>
        <begin position="144"/>
        <end position="154"/>
    </location>
</feature>
<name>A0AAV2J591_KNICA</name>
<gene>
    <name evidence="2" type="ORF">KC01_LOCUS3916</name>
</gene>
<accession>A0AAV2J591</accession>
<dbReference type="Proteomes" id="UP001497482">
    <property type="component" value="Chromosome 10"/>
</dbReference>
<feature type="region of interest" description="Disordered" evidence="1">
    <location>
        <begin position="221"/>
        <end position="261"/>
    </location>
</feature>
<evidence type="ECO:0000313" key="2">
    <source>
        <dbReference type="EMBL" id="CAL1571840.1"/>
    </source>
</evidence>
<evidence type="ECO:0000256" key="1">
    <source>
        <dbReference type="SAM" id="MobiDB-lite"/>
    </source>
</evidence>